<evidence type="ECO:0000313" key="5">
    <source>
        <dbReference type="Proteomes" id="UP000214673"/>
    </source>
</evidence>
<feature type="region of interest" description="Disordered" evidence="1">
    <location>
        <begin position="97"/>
        <end position="122"/>
    </location>
</feature>
<dbReference type="EMBL" id="NIPV01000038">
    <property type="protein sequence ID" value="OWJ75256.1"/>
    <property type="molecule type" value="Genomic_DNA"/>
</dbReference>
<comment type="caution">
    <text evidence="3">The sequence shown here is derived from an EMBL/GenBank/DDBJ whole genome shotgun (WGS) entry which is preliminary data.</text>
</comment>
<name>A0A212ASR9_9RHOB</name>
<evidence type="ECO:0000256" key="1">
    <source>
        <dbReference type="SAM" id="MobiDB-lite"/>
    </source>
</evidence>
<organism evidence="3 4">
    <name type="scientific">Haematobacter missouriensis</name>
    <dbReference type="NCBI Taxonomy" id="366616"/>
    <lineage>
        <taxon>Bacteria</taxon>
        <taxon>Pseudomonadati</taxon>
        <taxon>Pseudomonadota</taxon>
        <taxon>Alphaproteobacteria</taxon>
        <taxon>Rhodobacterales</taxon>
        <taxon>Paracoccaceae</taxon>
        <taxon>Haematobacter</taxon>
    </lineage>
</organism>
<evidence type="ECO:0000313" key="3">
    <source>
        <dbReference type="EMBL" id="OWJ84509.1"/>
    </source>
</evidence>
<dbReference type="STRING" id="366616.CG51_02920"/>
<accession>A0A212ASR9</accession>
<dbReference type="Proteomes" id="UP000214673">
    <property type="component" value="Unassembled WGS sequence"/>
</dbReference>
<keyword evidence="5" id="KW-1185">Reference proteome</keyword>
<dbReference type="AlphaFoldDB" id="A0A212ASR9"/>
<dbReference type="Proteomes" id="UP000196640">
    <property type="component" value="Unassembled WGS sequence"/>
</dbReference>
<evidence type="ECO:0000313" key="2">
    <source>
        <dbReference type="EMBL" id="OWJ75256.1"/>
    </source>
</evidence>
<dbReference type="EMBL" id="NIPX01000007">
    <property type="protein sequence ID" value="OWJ84509.1"/>
    <property type="molecule type" value="Genomic_DNA"/>
</dbReference>
<proteinExistence type="predicted"/>
<feature type="compositionally biased region" description="Basic residues" evidence="1">
    <location>
        <begin position="151"/>
        <end position="160"/>
    </location>
</feature>
<evidence type="ECO:0000313" key="4">
    <source>
        <dbReference type="Proteomes" id="UP000196640"/>
    </source>
</evidence>
<gene>
    <name evidence="3" type="ORF">CDV52_07430</name>
    <name evidence="2" type="ORF">CDV53_11050</name>
</gene>
<sequence length="160" mass="16910">MAMLFEVPPHGPDDVSARHRFRGPHYRRGVIAMLFEALPDGPPAMSVSTAGPESRLHPPGRIAFGCRMFSEGSVMTGKVVLIEASTATKPLRGAACPPAVGGGAATSTAPRPSGLKSCGGRANAGASEALFRRKGHVAGDEREHGIGRNGPRYRRHYDRT</sequence>
<reference evidence="4 5" key="1">
    <citation type="submission" date="2016-11" db="EMBL/GenBank/DDBJ databases">
        <title>Comparison of Traditional DNA-DNA Hybridization with In Silico Genomic Analysis.</title>
        <authorList>
            <person name="Nicholson A.C."/>
            <person name="Sammons S."/>
            <person name="Humrighouse B.W."/>
            <person name="Graziano J."/>
            <person name="Lasker B."/>
            <person name="Whitney A.M."/>
            <person name="Mcquiston J.R."/>
        </authorList>
    </citation>
    <scope>NUCLEOTIDE SEQUENCE [LARGE SCALE GENOMIC DNA]</scope>
    <source>
        <strain evidence="2 5">H1892</strain>
        <strain evidence="3 4">H2381</strain>
    </source>
</reference>
<feature type="region of interest" description="Disordered" evidence="1">
    <location>
        <begin position="134"/>
        <end position="160"/>
    </location>
</feature>
<protein>
    <submittedName>
        <fullName evidence="3">Uncharacterized protein</fullName>
    </submittedName>
</protein>
<feature type="compositionally biased region" description="Basic and acidic residues" evidence="1">
    <location>
        <begin position="137"/>
        <end position="146"/>
    </location>
</feature>